<accession>A0ABQ0U152</accession>
<feature type="compositionally biased region" description="Acidic residues" evidence="1">
    <location>
        <begin position="95"/>
        <end position="107"/>
    </location>
</feature>
<evidence type="ECO:0000256" key="1">
    <source>
        <dbReference type="SAM" id="MobiDB-lite"/>
    </source>
</evidence>
<protein>
    <recommendedName>
        <fullName evidence="4">General stress protein 17M-like domain-containing protein</fullName>
    </recommendedName>
</protein>
<dbReference type="EMBL" id="BJON01000045">
    <property type="protein sequence ID" value="GED73107.1"/>
    <property type="molecule type" value="Genomic_DNA"/>
</dbReference>
<reference evidence="2 3" key="1">
    <citation type="submission" date="2019-06" db="EMBL/GenBank/DDBJ databases">
        <title>Whole genome shotgun sequence of Brevibacillus reuszeri NBRC 15719.</title>
        <authorList>
            <person name="Hosoyama A."/>
            <person name="Uohara A."/>
            <person name="Ohji S."/>
            <person name="Ichikawa N."/>
        </authorList>
    </citation>
    <scope>NUCLEOTIDE SEQUENCE [LARGE SCALE GENOMIC DNA]</scope>
    <source>
        <strain evidence="2 3">NBRC 15719</strain>
    </source>
</reference>
<evidence type="ECO:0000313" key="2">
    <source>
        <dbReference type="EMBL" id="GED73107.1"/>
    </source>
</evidence>
<comment type="caution">
    <text evidence="2">The sequence shown here is derived from an EMBL/GenBank/DDBJ whole genome shotgun (WGS) entry which is preliminary data.</text>
</comment>
<dbReference type="RefSeq" id="WP_049738322.1">
    <property type="nucleotide sequence ID" value="NZ_BJON01000045.1"/>
</dbReference>
<keyword evidence="3" id="KW-1185">Reference proteome</keyword>
<feature type="compositionally biased region" description="Basic and acidic residues" evidence="1">
    <location>
        <begin position="108"/>
        <end position="118"/>
    </location>
</feature>
<feature type="region of interest" description="Disordered" evidence="1">
    <location>
        <begin position="86"/>
        <end position="135"/>
    </location>
</feature>
<proteinExistence type="predicted"/>
<name>A0ABQ0U152_9BACL</name>
<organism evidence="2 3">
    <name type="scientific">Brevibacillus reuszeri</name>
    <dbReference type="NCBI Taxonomy" id="54915"/>
    <lineage>
        <taxon>Bacteria</taxon>
        <taxon>Bacillati</taxon>
        <taxon>Bacillota</taxon>
        <taxon>Bacilli</taxon>
        <taxon>Bacillales</taxon>
        <taxon>Paenibacillaceae</taxon>
        <taxon>Brevibacillus</taxon>
    </lineage>
</organism>
<sequence length="135" mass="15060">MKTEVKALFKDFNAGEKKDVLKFELKGDMTDAKIVALHKLKGGQVFVHISSSQMDIDDLDEESHEGLQYSVNGDGTVVVPANQMTIDELPKEGQGEEPSETNESEPEADGRIIQERSCPRYGQSKRVHQQLEATR</sequence>
<dbReference type="Proteomes" id="UP000319578">
    <property type="component" value="Unassembled WGS sequence"/>
</dbReference>
<evidence type="ECO:0000313" key="3">
    <source>
        <dbReference type="Proteomes" id="UP000319578"/>
    </source>
</evidence>
<evidence type="ECO:0008006" key="4">
    <source>
        <dbReference type="Google" id="ProtNLM"/>
    </source>
</evidence>
<gene>
    <name evidence="2" type="ORF">BRE01_68090</name>
</gene>